<organism evidence="1 2">
    <name type="scientific">Humidesulfovibrio mexicanus</name>
    <dbReference type="NCBI Taxonomy" id="147047"/>
    <lineage>
        <taxon>Bacteria</taxon>
        <taxon>Pseudomonadati</taxon>
        <taxon>Thermodesulfobacteriota</taxon>
        <taxon>Desulfovibrionia</taxon>
        <taxon>Desulfovibrionales</taxon>
        <taxon>Desulfovibrionaceae</taxon>
        <taxon>Humidesulfovibrio</taxon>
    </lineage>
</organism>
<accession>A0A238Z0D1</accession>
<evidence type="ECO:0000313" key="1">
    <source>
        <dbReference type="EMBL" id="SNR76289.1"/>
    </source>
</evidence>
<name>A0A238Z0D1_9BACT</name>
<dbReference type="RefSeq" id="WP_089272558.1">
    <property type="nucleotide sequence ID" value="NZ_FZOC01000002.1"/>
</dbReference>
<dbReference type="AlphaFoldDB" id="A0A238Z0D1"/>
<evidence type="ECO:0000313" key="2">
    <source>
        <dbReference type="Proteomes" id="UP000198324"/>
    </source>
</evidence>
<gene>
    <name evidence="1" type="ORF">SAMN04488503_1107</name>
</gene>
<protein>
    <submittedName>
        <fullName evidence="1">Uncharacterized protein</fullName>
    </submittedName>
</protein>
<dbReference type="EMBL" id="FZOC01000002">
    <property type="protein sequence ID" value="SNR76289.1"/>
    <property type="molecule type" value="Genomic_DNA"/>
</dbReference>
<keyword evidence="2" id="KW-1185">Reference proteome</keyword>
<sequence length="74" mass="7903">MFTHPPTTTIRPAGPLPFCGLGLDAAEVRRKVSDLVLSPIPHGEGQVQEPHFDAPPALSGYGLLLRLCRETLGS</sequence>
<dbReference type="Proteomes" id="UP000198324">
    <property type="component" value="Unassembled WGS sequence"/>
</dbReference>
<proteinExistence type="predicted"/>
<reference evidence="1 2" key="1">
    <citation type="submission" date="2017-06" db="EMBL/GenBank/DDBJ databases">
        <authorList>
            <person name="Kim H.J."/>
            <person name="Triplett B.A."/>
        </authorList>
    </citation>
    <scope>NUCLEOTIDE SEQUENCE [LARGE SCALE GENOMIC DNA]</scope>
    <source>
        <strain evidence="1 2">DSM 13116</strain>
    </source>
</reference>